<keyword evidence="2" id="KW-1185">Reference proteome</keyword>
<accession>A0A915NRJ8</accession>
<feature type="region of interest" description="Disordered" evidence="1">
    <location>
        <begin position="1"/>
        <end position="26"/>
    </location>
</feature>
<feature type="region of interest" description="Disordered" evidence="1">
    <location>
        <begin position="268"/>
        <end position="288"/>
    </location>
</feature>
<feature type="compositionally biased region" description="Polar residues" evidence="1">
    <location>
        <begin position="208"/>
        <end position="220"/>
    </location>
</feature>
<proteinExistence type="predicted"/>
<feature type="compositionally biased region" description="Polar residues" evidence="1">
    <location>
        <begin position="90"/>
        <end position="105"/>
    </location>
</feature>
<feature type="compositionally biased region" description="Basic and acidic residues" evidence="1">
    <location>
        <begin position="337"/>
        <end position="350"/>
    </location>
</feature>
<name>A0A915NRJ8_9BILA</name>
<feature type="compositionally biased region" description="Polar residues" evidence="1">
    <location>
        <begin position="361"/>
        <end position="375"/>
    </location>
</feature>
<feature type="region of interest" description="Disordered" evidence="1">
    <location>
        <begin position="208"/>
        <end position="253"/>
    </location>
</feature>
<evidence type="ECO:0000256" key="1">
    <source>
        <dbReference type="SAM" id="MobiDB-lite"/>
    </source>
</evidence>
<feature type="region of interest" description="Disordered" evidence="1">
    <location>
        <begin position="81"/>
        <end position="179"/>
    </location>
</feature>
<dbReference type="AlphaFoldDB" id="A0A915NRJ8"/>
<feature type="compositionally biased region" description="Basic and acidic residues" evidence="1">
    <location>
        <begin position="107"/>
        <end position="116"/>
    </location>
</feature>
<reference evidence="3" key="1">
    <citation type="submission" date="2022-11" db="UniProtKB">
        <authorList>
            <consortium name="WormBaseParasite"/>
        </authorList>
    </citation>
    <scope>IDENTIFICATION</scope>
</reference>
<feature type="compositionally biased region" description="Low complexity" evidence="1">
    <location>
        <begin position="159"/>
        <end position="176"/>
    </location>
</feature>
<feature type="compositionally biased region" description="Acidic residues" evidence="1">
    <location>
        <begin position="136"/>
        <end position="145"/>
    </location>
</feature>
<dbReference type="Proteomes" id="UP000887560">
    <property type="component" value="Unplaced"/>
</dbReference>
<sequence>LLRDQLNSETTARLEAQSKTHQLLNSNREVRHIEKSVAEQQQSPQLRPPQLPQFELSEIQAKEQQQQLKQQQQNLTELKPIQLKKLLPRRTNSVHGEEPTTTTSLAFHEDNPPQKEGRRRQQPRTTFVSGTTLDSAETDSDEDDSAIDKHSSSKEAVAPTTTTTTNPSTTTTSSSSLLKRLVPSMPGSSVLALGMPLLGMPLQQMAKNYSQQQHSGSPPYQQQQKQQRKNSYSQPPGGGTTTNLRPITIPNDGKKNLRRFSLQASEFDPSELLHHKQHKKGPVSKGIFDKKMEFKRMSFNTNPNKKSSEDKSLISVPDKDCESICADTTLSDLLPPSERRNSRSSPDKKTVSPGSQRRRSSASLHSNTTSTFGKK</sequence>
<protein>
    <submittedName>
        <fullName evidence="3">Uncharacterized protein</fullName>
    </submittedName>
</protein>
<organism evidence="2 3">
    <name type="scientific">Meloidogyne floridensis</name>
    <dbReference type="NCBI Taxonomy" id="298350"/>
    <lineage>
        <taxon>Eukaryota</taxon>
        <taxon>Metazoa</taxon>
        <taxon>Ecdysozoa</taxon>
        <taxon>Nematoda</taxon>
        <taxon>Chromadorea</taxon>
        <taxon>Rhabditida</taxon>
        <taxon>Tylenchina</taxon>
        <taxon>Tylenchomorpha</taxon>
        <taxon>Tylenchoidea</taxon>
        <taxon>Meloidogynidae</taxon>
        <taxon>Meloidogyninae</taxon>
        <taxon>Meloidogyne</taxon>
    </lineage>
</organism>
<dbReference type="WBParaSite" id="scf7180000421201.g6481">
    <property type="protein sequence ID" value="scf7180000421201.g6481"/>
    <property type="gene ID" value="scf7180000421201.g6481"/>
</dbReference>
<evidence type="ECO:0000313" key="3">
    <source>
        <dbReference type="WBParaSite" id="scf7180000421201.g6481"/>
    </source>
</evidence>
<evidence type="ECO:0000313" key="2">
    <source>
        <dbReference type="Proteomes" id="UP000887560"/>
    </source>
</evidence>
<feature type="region of interest" description="Disordered" evidence="1">
    <location>
        <begin position="327"/>
        <end position="375"/>
    </location>
</feature>